<organism evidence="12 13">
    <name type="scientific">Stylosanthes scabra</name>
    <dbReference type="NCBI Taxonomy" id="79078"/>
    <lineage>
        <taxon>Eukaryota</taxon>
        <taxon>Viridiplantae</taxon>
        <taxon>Streptophyta</taxon>
        <taxon>Embryophyta</taxon>
        <taxon>Tracheophyta</taxon>
        <taxon>Spermatophyta</taxon>
        <taxon>Magnoliopsida</taxon>
        <taxon>eudicotyledons</taxon>
        <taxon>Gunneridae</taxon>
        <taxon>Pentapetalae</taxon>
        <taxon>rosids</taxon>
        <taxon>fabids</taxon>
        <taxon>Fabales</taxon>
        <taxon>Fabaceae</taxon>
        <taxon>Papilionoideae</taxon>
        <taxon>50 kb inversion clade</taxon>
        <taxon>dalbergioids sensu lato</taxon>
        <taxon>Dalbergieae</taxon>
        <taxon>Pterocarpus clade</taxon>
        <taxon>Stylosanthes</taxon>
    </lineage>
</organism>
<dbReference type="InterPro" id="IPR032675">
    <property type="entry name" value="LRR_dom_sf"/>
</dbReference>
<accession>A0ABU6VQF3</accession>
<dbReference type="Proteomes" id="UP001341840">
    <property type="component" value="Unassembled WGS sequence"/>
</dbReference>
<proteinExistence type="predicted"/>
<evidence type="ECO:0000256" key="7">
    <source>
        <dbReference type="ARBA" id="ARBA00023136"/>
    </source>
</evidence>
<evidence type="ECO:0000256" key="9">
    <source>
        <dbReference type="ARBA" id="ARBA00023180"/>
    </source>
</evidence>
<feature type="domain" description="Leucine-rich repeat-containing N-terminal plant-type" evidence="11">
    <location>
        <begin position="36"/>
        <end position="76"/>
    </location>
</feature>
<dbReference type="EMBL" id="JASCZI010152286">
    <property type="protein sequence ID" value="MED6175845.1"/>
    <property type="molecule type" value="Genomic_DNA"/>
</dbReference>
<keyword evidence="8" id="KW-0675">Receptor</keyword>
<name>A0ABU6VQF3_9FABA</name>
<dbReference type="InterPro" id="IPR046956">
    <property type="entry name" value="RLP23-like"/>
</dbReference>
<feature type="signal peptide" evidence="10">
    <location>
        <begin position="1"/>
        <end position="24"/>
    </location>
</feature>
<keyword evidence="13" id="KW-1185">Reference proteome</keyword>
<keyword evidence="4 10" id="KW-0732">Signal</keyword>
<reference evidence="12 13" key="1">
    <citation type="journal article" date="2023" name="Plants (Basel)">
        <title>Bridging the Gap: Combining Genomics and Transcriptomics Approaches to Understand Stylosanthes scabra, an Orphan Legume from the Brazilian Caatinga.</title>
        <authorList>
            <person name="Ferreira-Neto J.R.C."/>
            <person name="da Silva M.D."/>
            <person name="Binneck E."/>
            <person name="de Melo N.F."/>
            <person name="da Silva R.H."/>
            <person name="de Melo A.L.T.M."/>
            <person name="Pandolfi V."/>
            <person name="Bustamante F.O."/>
            <person name="Brasileiro-Vidal A.C."/>
            <person name="Benko-Iseppon A.M."/>
        </authorList>
    </citation>
    <scope>NUCLEOTIDE SEQUENCE [LARGE SCALE GENOMIC DNA]</scope>
    <source>
        <tissue evidence="12">Leaves</tissue>
    </source>
</reference>
<evidence type="ECO:0000313" key="12">
    <source>
        <dbReference type="EMBL" id="MED6175845.1"/>
    </source>
</evidence>
<sequence>MRTTLILWLYFLLPLFSLLNLTITNTIATSHQCLAHQQSLLLKLKSSLIFNPAKSIKLIHWNHTRDCCQWKGVSCSSKGNVIALDISHEFIKGGNLTSLFKLKYLQGLNLAYNEFNSDIHYDFQNLQMNLRHLNLSNSGFMGQIPTQISHLTKLETLDLSTTFTSSSQHGLKLEKPNIVEFLQNFTTMKELYLDGVAIPTKGDEWCHAVSSLQSLQVLSMSSCNLSGPLDPSLTKLQSLSVLQLSHNNLGSPVPEYLANLSSLNTLQLRNCGLSGVFPKAIFQLPSLE</sequence>
<evidence type="ECO:0000256" key="2">
    <source>
        <dbReference type="ARBA" id="ARBA00022614"/>
    </source>
</evidence>
<dbReference type="PANTHER" id="PTHR48061">
    <property type="entry name" value="LEUCINE-RICH REPEAT RECEPTOR PROTEIN KINASE EMS1-LIKE-RELATED"/>
    <property type="match status" value="1"/>
</dbReference>
<dbReference type="Pfam" id="PF00560">
    <property type="entry name" value="LRR_1"/>
    <property type="match status" value="4"/>
</dbReference>
<keyword evidence="7" id="KW-0472">Membrane</keyword>
<evidence type="ECO:0000256" key="8">
    <source>
        <dbReference type="ARBA" id="ARBA00023170"/>
    </source>
</evidence>
<evidence type="ECO:0000256" key="1">
    <source>
        <dbReference type="ARBA" id="ARBA00004479"/>
    </source>
</evidence>
<feature type="non-terminal residue" evidence="12">
    <location>
        <position position="288"/>
    </location>
</feature>
<evidence type="ECO:0000256" key="5">
    <source>
        <dbReference type="ARBA" id="ARBA00022737"/>
    </source>
</evidence>
<evidence type="ECO:0000313" key="13">
    <source>
        <dbReference type="Proteomes" id="UP001341840"/>
    </source>
</evidence>
<comment type="caution">
    <text evidence="12">The sequence shown here is derived from an EMBL/GenBank/DDBJ whole genome shotgun (WGS) entry which is preliminary data.</text>
</comment>
<evidence type="ECO:0000256" key="10">
    <source>
        <dbReference type="SAM" id="SignalP"/>
    </source>
</evidence>
<evidence type="ECO:0000256" key="4">
    <source>
        <dbReference type="ARBA" id="ARBA00022729"/>
    </source>
</evidence>
<gene>
    <name evidence="12" type="ORF">PIB30_082116</name>
</gene>
<keyword evidence="3" id="KW-0812">Transmembrane</keyword>
<evidence type="ECO:0000256" key="6">
    <source>
        <dbReference type="ARBA" id="ARBA00022989"/>
    </source>
</evidence>
<evidence type="ECO:0000259" key="11">
    <source>
        <dbReference type="Pfam" id="PF08263"/>
    </source>
</evidence>
<dbReference type="InterPro" id="IPR001611">
    <property type="entry name" value="Leu-rich_rpt"/>
</dbReference>
<keyword evidence="5" id="KW-0677">Repeat</keyword>
<dbReference type="Pfam" id="PF08263">
    <property type="entry name" value="LRRNT_2"/>
    <property type="match status" value="1"/>
</dbReference>
<protein>
    <recommendedName>
        <fullName evidence="11">Leucine-rich repeat-containing N-terminal plant-type domain-containing protein</fullName>
    </recommendedName>
</protein>
<comment type="subcellular location">
    <subcellularLocation>
        <location evidence="1">Membrane</location>
        <topology evidence="1">Single-pass type I membrane protein</topology>
    </subcellularLocation>
</comment>
<keyword evidence="6" id="KW-1133">Transmembrane helix</keyword>
<dbReference type="PANTHER" id="PTHR48061:SF2">
    <property type="entry name" value="RECEPTOR LIKE PROTEIN 30-LIKE"/>
    <property type="match status" value="1"/>
</dbReference>
<keyword evidence="2" id="KW-0433">Leucine-rich repeat</keyword>
<dbReference type="SUPFAM" id="SSF52058">
    <property type="entry name" value="L domain-like"/>
    <property type="match status" value="1"/>
</dbReference>
<dbReference type="InterPro" id="IPR013210">
    <property type="entry name" value="LRR_N_plant-typ"/>
</dbReference>
<dbReference type="Gene3D" id="3.80.10.10">
    <property type="entry name" value="Ribonuclease Inhibitor"/>
    <property type="match status" value="2"/>
</dbReference>
<feature type="chain" id="PRO_5047023884" description="Leucine-rich repeat-containing N-terminal plant-type domain-containing protein" evidence="10">
    <location>
        <begin position="25"/>
        <end position="288"/>
    </location>
</feature>
<evidence type="ECO:0000256" key="3">
    <source>
        <dbReference type="ARBA" id="ARBA00022692"/>
    </source>
</evidence>
<keyword evidence="9" id="KW-0325">Glycoprotein</keyword>